<dbReference type="AlphaFoldDB" id="A0A419VV23"/>
<keyword evidence="1" id="KW-0732">Signal</keyword>
<evidence type="ECO:0000313" key="2">
    <source>
        <dbReference type="EMBL" id="RKD85988.1"/>
    </source>
</evidence>
<proteinExistence type="predicted"/>
<feature type="signal peptide" evidence="1">
    <location>
        <begin position="1"/>
        <end position="29"/>
    </location>
</feature>
<gene>
    <name evidence="2" type="ORF">BC643_4304</name>
</gene>
<accession>A0A419VV23</accession>
<dbReference type="Proteomes" id="UP000283387">
    <property type="component" value="Unassembled WGS sequence"/>
</dbReference>
<sequence length="213" mass="24008">MKTKTVNRKCFIFLFLLLTLVAVSFSLSAQNISETAKGDTIRKEKTFKQSINLCPIAPAFGIFSINYERLLTNHHGLMIRADYESVPNNYSEANINVSGKAAILNYRYHVKGGLQSCFIGAFSRYRIYNGDGNLNETDFDFKLSEVTIGLNAGKRWILKNGLNLNMALGYGVFMDHLNTKNTSPDVLESISQFQKEYDLYNGFFGELSIGYAF</sequence>
<keyword evidence="3" id="KW-1185">Reference proteome</keyword>
<comment type="caution">
    <text evidence="2">The sequence shown here is derived from an EMBL/GenBank/DDBJ whole genome shotgun (WGS) entry which is preliminary data.</text>
</comment>
<protein>
    <submittedName>
        <fullName evidence="2">Uncharacterized protein DUF3575</fullName>
    </submittedName>
</protein>
<evidence type="ECO:0000313" key="3">
    <source>
        <dbReference type="Proteomes" id="UP000283387"/>
    </source>
</evidence>
<reference evidence="2 3" key="1">
    <citation type="submission" date="2018-09" db="EMBL/GenBank/DDBJ databases">
        <title>Genomic Encyclopedia of Archaeal and Bacterial Type Strains, Phase II (KMG-II): from individual species to whole genera.</title>
        <authorList>
            <person name="Goeker M."/>
        </authorList>
    </citation>
    <scope>NUCLEOTIDE SEQUENCE [LARGE SCALE GENOMIC DNA]</scope>
    <source>
        <strain evidence="2 3">DSM 27148</strain>
    </source>
</reference>
<dbReference type="InterPro" id="IPR021958">
    <property type="entry name" value="DUF3575"/>
</dbReference>
<name>A0A419VV23_9BACT</name>
<organism evidence="2 3">
    <name type="scientific">Mangrovibacterium diazotrophicum</name>
    <dbReference type="NCBI Taxonomy" id="1261403"/>
    <lineage>
        <taxon>Bacteria</taxon>
        <taxon>Pseudomonadati</taxon>
        <taxon>Bacteroidota</taxon>
        <taxon>Bacteroidia</taxon>
        <taxon>Marinilabiliales</taxon>
        <taxon>Prolixibacteraceae</taxon>
        <taxon>Mangrovibacterium</taxon>
    </lineage>
</organism>
<dbReference type="Pfam" id="PF12099">
    <property type="entry name" value="DUF3575"/>
    <property type="match status" value="1"/>
</dbReference>
<evidence type="ECO:0000256" key="1">
    <source>
        <dbReference type="SAM" id="SignalP"/>
    </source>
</evidence>
<feature type="chain" id="PRO_5019542465" evidence="1">
    <location>
        <begin position="30"/>
        <end position="213"/>
    </location>
</feature>
<dbReference type="OrthoDB" id="945117at2"/>
<dbReference type="EMBL" id="RAPN01000005">
    <property type="protein sequence ID" value="RKD85988.1"/>
    <property type="molecule type" value="Genomic_DNA"/>
</dbReference>
<dbReference type="RefSeq" id="WP_120275308.1">
    <property type="nucleotide sequence ID" value="NZ_RAPN01000005.1"/>
</dbReference>